<dbReference type="AlphaFoldDB" id="A0AAU7QC05"/>
<dbReference type="SUPFAM" id="SSF55718">
    <property type="entry name" value="SCP-like"/>
    <property type="match status" value="1"/>
</dbReference>
<name>A0AAU7QC05_9GAMM</name>
<dbReference type="PIRSF" id="PIRSF025550">
    <property type="entry name" value="UCP025550_lpd_carrier"/>
    <property type="match status" value="1"/>
</dbReference>
<sequence>MLDKLRAQIVRRGPSLLRLPIQLTPFALQRQVLEQVLRWQFREALADGELAFLSGRWLKIEVSDMALQWYMTIEDDRLKVSRQAQADVSFSGNANDLILIVARREDPDTLFFQRRLRIEGDTELGLYVKNLMDAVDLASMPRLLRVALAQMAEFIEAGLKEDAGVEAVRVSPSC</sequence>
<comment type="pathway">
    <text evidence="1">Cofactor biosynthesis; ubiquinone biosynthesis.</text>
</comment>
<organism evidence="3">
    <name type="scientific">Acerihabitans sp. KWT182</name>
    <dbReference type="NCBI Taxonomy" id="3157919"/>
    <lineage>
        <taxon>Bacteria</taxon>
        <taxon>Pseudomonadati</taxon>
        <taxon>Pseudomonadota</taxon>
        <taxon>Gammaproteobacteria</taxon>
        <taxon>Enterobacterales</taxon>
        <taxon>Pectobacteriaceae</taxon>
        <taxon>Acerihabitans</taxon>
    </lineage>
</organism>
<dbReference type="Pfam" id="PF02036">
    <property type="entry name" value="SCP2"/>
    <property type="match status" value="1"/>
</dbReference>
<protein>
    <recommendedName>
        <fullName evidence="1">Ubiquinone biosynthesis accessory factor UbiT</fullName>
    </recommendedName>
</protein>
<accession>A0AAU7QC05</accession>
<evidence type="ECO:0000259" key="2">
    <source>
        <dbReference type="Pfam" id="PF02036"/>
    </source>
</evidence>
<dbReference type="InterPro" id="IPR016830">
    <property type="entry name" value="UbiT"/>
</dbReference>
<proteinExistence type="inferred from homology"/>
<evidence type="ECO:0000256" key="1">
    <source>
        <dbReference type="HAMAP-Rule" id="MF_02231"/>
    </source>
</evidence>
<evidence type="ECO:0000313" key="3">
    <source>
        <dbReference type="EMBL" id="XBS70468.1"/>
    </source>
</evidence>
<dbReference type="InterPro" id="IPR036527">
    <property type="entry name" value="SCP2_sterol-bd_dom_sf"/>
</dbReference>
<dbReference type="Gene3D" id="3.30.1050.10">
    <property type="entry name" value="SCP2 sterol-binding domain"/>
    <property type="match status" value="1"/>
</dbReference>
<gene>
    <name evidence="1" type="primary">ubiT</name>
    <name evidence="3" type="ORF">ABK905_04375</name>
</gene>
<dbReference type="PANTHER" id="PTHR10094">
    <property type="entry name" value="STEROL CARRIER PROTEIN 2 SCP-2 FAMILY PROTEIN"/>
    <property type="match status" value="1"/>
</dbReference>
<dbReference type="HAMAP" id="MF_02231">
    <property type="entry name" value="UbiT"/>
    <property type="match status" value="1"/>
</dbReference>
<keyword evidence="1" id="KW-0831">Ubiquinone biosynthesis</keyword>
<dbReference type="PANTHER" id="PTHR10094:SF25">
    <property type="entry name" value="SCP2 STEROL-BINDING DOMAIN-CONTAINING PROTEIN 1"/>
    <property type="match status" value="1"/>
</dbReference>
<reference evidence="3" key="1">
    <citation type="submission" date="2024-06" db="EMBL/GenBank/DDBJ databases">
        <authorList>
            <person name="Coelho C."/>
            <person name="Bento M."/>
            <person name="Garcia E."/>
            <person name="Camelo A."/>
            <person name="Brandao I."/>
            <person name="Espirito Santo C."/>
            <person name="Trovao J."/>
            <person name="Verissimo A."/>
            <person name="Costa J."/>
            <person name="Tiago I."/>
        </authorList>
    </citation>
    <scope>NUCLEOTIDE SEQUENCE</scope>
    <source>
        <strain evidence="3">KWT182</strain>
    </source>
</reference>
<feature type="domain" description="SCP2" evidence="2">
    <location>
        <begin position="42"/>
        <end position="133"/>
    </location>
</feature>
<dbReference type="InterPro" id="IPR003033">
    <property type="entry name" value="SCP2_sterol-bd_dom"/>
</dbReference>
<dbReference type="GO" id="GO:0005829">
    <property type="term" value="C:cytosol"/>
    <property type="evidence" value="ECO:0007669"/>
    <property type="project" value="TreeGrafter"/>
</dbReference>
<comment type="similarity">
    <text evidence="1">Belongs to the UbiT family.</text>
</comment>
<dbReference type="GO" id="GO:0006744">
    <property type="term" value="P:ubiquinone biosynthetic process"/>
    <property type="evidence" value="ECO:0007669"/>
    <property type="project" value="UniProtKB-UniRule"/>
</dbReference>
<comment type="function">
    <text evidence="1">Required for O(2)-independent ubiquinone (coenzyme Q) biosynthesis. Likely functions as an accessory factor.</text>
</comment>
<dbReference type="EMBL" id="CP157947">
    <property type="protein sequence ID" value="XBS70468.1"/>
    <property type="molecule type" value="Genomic_DNA"/>
</dbReference>